<keyword evidence="1" id="KW-0812">Transmembrane</keyword>
<feature type="transmembrane region" description="Helical" evidence="1">
    <location>
        <begin position="201"/>
        <end position="225"/>
    </location>
</feature>
<dbReference type="Proteomes" id="UP000316781">
    <property type="component" value="Unassembled WGS sequence"/>
</dbReference>
<feature type="transmembrane region" description="Helical" evidence="1">
    <location>
        <begin position="300"/>
        <end position="319"/>
    </location>
</feature>
<keyword evidence="1" id="KW-0472">Membrane</keyword>
<keyword evidence="1" id="KW-1133">Transmembrane helix</keyword>
<keyword evidence="3" id="KW-0012">Acyltransferase</keyword>
<feature type="transmembrane region" description="Helical" evidence="1">
    <location>
        <begin position="15"/>
        <end position="37"/>
    </location>
</feature>
<dbReference type="InterPro" id="IPR002656">
    <property type="entry name" value="Acyl_transf_3_dom"/>
</dbReference>
<feature type="transmembrane region" description="Helical" evidence="1">
    <location>
        <begin position="237"/>
        <end position="254"/>
    </location>
</feature>
<dbReference type="InterPro" id="IPR050879">
    <property type="entry name" value="Acyltransferase_3"/>
</dbReference>
<organism evidence="3 4">
    <name type="scientific">Methylosinus sporium</name>
    <dbReference type="NCBI Taxonomy" id="428"/>
    <lineage>
        <taxon>Bacteria</taxon>
        <taxon>Pseudomonadati</taxon>
        <taxon>Pseudomonadota</taxon>
        <taxon>Alphaproteobacteria</taxon>
        <taxon>Hyphomicrobiales</taxon>
        <taxon>Methylocystaceae</taxon>
        <taxon>Methylosinus</taxon>
    </lineage>
</organism>
<gene>
    <name evidence="3" type="ORF">FM996_11120</name>
</gene>
<feature type="transmembrane region" description="Helical" evidence="1">
    <location>
        <begin position="326"/>
        <end position="351"/>
    </location>
</feature>
<reference evidence="3 4" key="1">
    <citation type="submission" date="2019-07" db="EMBL/GenBank/DDBJ databases">
        <title>Ln-dependent methylotrophs.</title>
        <authorList>
            <person name="Tani A."/>
        </authorList>
    </citation>
    <scope>NUCLEOTIDE SEQUENCE [LARGE SCALE GENOMIC DNA]</scope>
    <source>
        <strain evidence="3 4">SM89A</strain>
    </source>
</reference>
<protein>
    <submittedName>
        <fullName evidence="3">Acyltransferase</fullName>
    </submittedName>
</protein>
<sequence>MDLSRKPRLQHLDMLRGLCALGVVISHLRALLVVPYAEAARHGLFDKLLFALGGLGHECVIAFFALSGFLVGGSTLAAMRAGRFSWADYGVARLSRLWTVLVPALALTALWDALGALLGPAGAYQGALAAILESGPTAREPATHSLVTLLGNLLFLQTIETPVFGSNRPLWSLANEAFYYLVFPLLAFAFFHRAPIMRALCAAAGALALALLPVELALLGLPWLAGALAADNPARPSLARALAGALATLAALGVSHMSRTVLGDIALGCAIAFWLRDLAAFRPIGGLYGAAAHGVSEISYTLYAVHFPLLLMLWFWLLAPARSQPGLAVLGQMAILMAVALIYAAAVWFLFERRTDVVRGWLLRRLRAPRGAPVVSRCAGVETNPGDRQSRAERNAAF</sequence>
<dbReference type="AlphaFoldDB" id="A0A549SUW5"/>
<keyword evidence="3" id="KW-0808">Transferase</keyword>
<proteinExistence type="predicted"/>
<evidence type="ECO:0000259" key="2">
    <source>
        <dbReference type="Pfam" id="PF01757"/>
    </source>
</evidence>
<dbReference type="PANTHER" id="PTHR23028:SF53">
    <property type="entry name" value="ACYL_TRANSF_3 DOMAIN-CONTAINING PROTEIN"/>
    <property type="match status" value="1"/>
</dbReference>
<accession>A0A549SUW5</accession>
<feature type="transmembrane region" description="Helical" evidence="1">
    <location>
        <begin position="97"/>
        <end position="118"/>
    </location>
</feature>
<name>A0A549SUW5_METSR</name>
<dbReference type="PANTHER" id="PTHR23028">
    <property type="entry name" value="ACETYLTRANSFERASE"/>
    <property type="match status" value="1"/>
</dbReference>
<evidence type="ECO:0000256" key="1">
    <source>
        <dbReference type="SAM" id="Phobius"/>
    </source>
</evidence>
<dbReference type="Pfam" id="PF01757">
    <property type="entry name" value="Acyl_transf_3"/>
    <property type="match status" value="1"/>
</dbReference>
<dbReference type="EMBL" id="VJMF01000042">
    <property type="protein sequence ID" value="TRL33414.1"/>
    <property type="molecule type" value="Genomic_DNA"/>
</dbReference>
<comment type="caution">
    <text evidence="3">The sequence shown here is derived from an EMBL/GenBank/DDBJ whole genome shotgun (WGS) entry which is preliminary data.</text>
</comment>
<feature type="transmembrane region" description="Helical" evidence="1">
    <location>
        <begin position="177"/>
        <end position="194"/>
    </location>
</feature>
<feature type="transmembrane region" description="Helical" evidence="1">
    <location>
        <begin position="49"/>
        <end position="76"/>
    </location>
</feature>
<feature type="domain" description="Acyltransferase 3" evidence="2">
    <location>
        <begin position="12"/>
        <end position="343"/>
    </location>
</feature>
<dbReference type="GO" id="GO:0016020">
    <property type="term" value="C:membrane"/>
    <property type="evidence" value="ECO:0007669"/>
    <property type="project" value="TreeGrafter"/>
</dbReference>
<dbReference type="GO" id="GO:0016747">
    <property type="term" value="F:acyltransferase activity, transferring groups other than amino-acyl groups"/>
    <property type="evidence" value="ECO:0007669"/>
    <property type="project" value="InterPro"/>
</dbReference>
<dbReference type="GO" id="GO:0009103">
    <property type="term" value="P:lipopolysaccharide biosynthetic process"/>
    <property type="evidence" value="ECO:0007669"/>
    <property type="project" value="TreeGrafter"/>
</dbReference>
<evidence type="ECO:0000313" key="3">
    <source>
        <dbReference type="EMBL" id="TRL33414.1"/>
    </source>
</evidence>
<evidence type="ECO:0000313" key="4">
    <source>
        <dbReference type="Proteomes" id="UP000316781"/>
    </source>
</evidence>
<dbReference type="RefSeq" id="WP_142863057.1">
    <property type="nucleotide sequence ID" value="NZ_VJMF01000042.1"/>
</dbReference>